<gene>
    <name evidence="1" type="ORF">MRBLWS13_001398</name>
</gene>
<name>A0AAU6SA62_9MICO</name>
<proteinExistence type="predicted"/>
<accession>A0AAU6SA62</accession>
<evidence type="ECO:0000313" key="1">
    <source>
        <dbReference type="EMBL" id="WZO33764.1"/>
    </source>
</evidence>
<protein>
    <submittedName>
        <fullName evidence="1">Glycosyltransferase</fullName>
    </submittedName>
</protein>
<dbReference type="EMBL" id="CP151632">
    <property type="protein sequence ID" value="WZO33764.1"/>
    <property type="molecule type" value="Genomic_DNA"/>
</dbReference>
<organism evidence="1">
    <name type="scientific">Microbacterium sp. LWS13-1.2</name>
    <dbReference type="NCBI Taxonomy" id="3135264"/>
    <lineage>
        <taxon>Bacteria</taxon>
        <taxon>Bacillati</taxon>
        <taxon>Actinomycetota</taxon>
        <taxon>Actinomycetes</taxon>
        <taxon>Micrococcales</taxon>
        <taxon>Microbacteriaceae</taxon>
        <taxon>Microbacterium</taxon>
    </lineage>
</organism>
<dbReference type="RefSeq" id="WP_349428297.1">
    <property type="nucleotide sequence ID" value="NZ_CP151632.1"/>
</dbReference>
<reference evidence="1" key="1">
    <citation type="submission" date="2024-04" db="EMBL/GenBank/DDBJ databases">
        <authorList>
            <person name="Roder T."/>
            <person name="Oberhansli S."/>
            <person name="Kreuzer M."/>
        </authorList>
    </citation>
    <scope>NUCLEOTIDE SEQUENCE</scope>
    <source>
        <strain evidence="1">LWS13-1.2</strain>
    </source>
</reference>
<sequence>MTGHATDQSASGAPTFAHLLAMSDGHGLFEHALLDRPRRDHGYCVDDVSRALVVLLRESERTAELDRLVSTCLRFLEAAVDVDGQVHNRMAAGGEWTDDAGLGDWWGRALRALGAASVELPTASDRSRARITFHRAASSRSPHGRAMAFATLGAADVLSADPDDLSARALLLDGVASIAVPSDPRWPWPEPRLRYANAALPEALLAGGAAMDDPRIVARGLAMLRFLLDVETRDGHLSVTGVSGRSPAQRSVQFDQQPIEVAAIADACARAFALTADPSWRDGVAAAWAWFTGDNDALTPMIDLESGAGFDGLEAGGRNENQGAESTLAALCTYQQAARLGVVERVAP</sequence>
<dbReference type="AlphaFoldDB" id="A0AAU6SA62"/>